<keyword evidence="1" id="KW-1133">Transmembrane helix</keyword>
<dbReference type="InterPro" id="IPR007403">
    <property type="entry name" value="DUF456"/>
</dbReference>
<dbReference type="AlphaFoldDB" id="A0A934U488"/>
<evidence type="ECO:0000313" key="3">
    <source>
        <dbReference type="Proteomes" id="UP000655868"/>
    </source>
</evidence>
<keyword evidence="3" id="KW-1185">Reference proteome</keyword>
<dbReference type="Proteomes" id="UP000655868">
    <property type="component" value="Unassembled WGS sequence"/>
</dbReference>
<evidence type="ECO:0000256" key="1">
    <source>
        <dbReference type="SAM" id="Phobius"/>
    </source>
</evidence>
<dbReference type="Pfam" id="PF04306">
    <property type="entry name" value="DUF456"/>
    <property type="match status" value="1"/>
</dbReference>
<organism evidence="2 3">
    <name type="scientific">Antrihabitans stalagmiti</name>
    <dbReference type="NCBI Taxonomy" id="2799499"/>
    <lineage>
        <taxon>Bacteria</taxon>
        <taxon>Bacillati</taxon>
        <taxon>Actinomycetota</taxon>
        <taxon>Actinomycetes</taxon>
        <taxon>Mycobacteriales</taxon>
        <taxon>Nocardiaceae</taxon>
        <taxon>Antrihabitans</taxon>
    </lineage>
</organism>
<feature type="transmembrane region" description="Helical" evidence="1">
    <location>
        <begin position="7"/>
        <end position="40"/>
    </location>
</feature>
<keyword evidence="1" id="KW-0472">Membrane</keyword>
<feature type="transmembrane region" description="Helical" evidence="1">
    <location>
        <begin position="46"/>
        <end position="64"/>
    </location>
</feature>
<gene>
    <name evidence="2" type="ORF">JGU71_11890</name>
</gene>
<accession>A0A934U488</accession>
<sequence>MSGWGELLVGLVILVGLIGVVVPILPGVVLVFGAILVWAIVEGGVSSWAVFAICTVLLVISGVVKYTWPGKKMRDAGVSKRSLVIGALFGIVGFFVVPVIGLFIGFILGTYLSELQRLSRHDQAWPATWHATKAVGLSMLIELLGALLASGIWLVAAIAT</sequence>
<proteinExistence type="predicted"/>
<protein>
    <submittedName>
        <fullName evidence="2">DUF456 domain-containing protein</fullName>
    </submittedName>
</protein>
<feature type="transmembrane region" description="Helical" evidence="1">
    <location>
        <begin position="135"/>
        <end position="159"/>
    </location>
</feature>
<reference evidence="2" key="1">
    <citation type="submission" date="2020-12" db="EMBL/GenBank/DDBJ databases">
        <title>Antrihabitans popcorni sp. nov. and Antrihabitans auranticaus sp. nov., isolated from a larva cave.</title>
        <authorList>
            <person name="Lee S.D."/>
            <person name="Kim I.S."/>
        </authorList>
    </citation>
    <scope>NUCLEOTIDE SEQUENCE</scope>
    <source>
        <strain evidence="2">YC3-6</strain>
    </source>
</reference>
<evidence type="ECO:0000313" key="2">
    <source>
        <dbReference type="EMBL" id="MBJ8339588.1"/>
    </source>
</evidence>
<dbReference type="RefSeq" id="WP_199704322.1">
    <property type="nucleotide sequence ID" value="NZ_JAEMNV010000003.1"/>
</dbReference>
<dbReference type="EMBL" id="JAEMNV010000003">
    <property type="protein sequence ID" value="MBJ8339588.1"/>
    <property type="molecule type" value="Genomic_DNA"/>
</dbReference>
<keyword evidence="1" id="KW-0812">Transmembrane</keyword>
<comment type="caution">
    <text evidence="2">The sequence shown here is derived from an EMBL/GenBank/DDBJ whole genome shotgun (WGS) entry which is preliminary data.</text>
</comment>
<name>A0A934U488_9NOCA</name>
<feature type="transmembrane region" description="Helical" evidence="1">
    <location>
        <begin position="85"/>
        <end position="112"/>
    </location>
</feature>